<organism evidence="2 3">
    <name type="scientific">Punica granatum</name>
    <name type="common">Pomegranate</name>
    <dbReference type="NCBI Taxonomy" id="22663"/>
    <lineage>
        <taxon>Eukaryota</taxon>
        <taxon>Viridiplantae</taxon>
        <taxon>Streptophyta</taxon>
        <taxon>Embryophyta</taxon>
        <taxon>Tracheophyta</taxon>
        <taxon>Spermatophyta</taxon>
        <taxon>Magnoliopsida</taxon>
        <taxon>eudicotyledons</taxon>
        <taxon>Gunneridae</taxon>
        <taxon>Pentapetalae</taxon>
        <taxon>rosids</taxon>
        <taxon>malvids</taxon>
        <taxon>Myrtales</taxon>
        <taxon>Lythraceae</taxon>
        <taxon>Punica</taxon>
    </lineage>
</organism>
<reference evidence="2 3" key="1">
    <citation type="submission" date="2017-11" db="EMBL/GenBank/DDBJ databases">
        <title>De-novo sequencing of pomegranate (Punica granatum L.) genome.</title>
        <authorList>
            <person name="Akparov Z."/>
            <person name="Amiraslanov A."/>
            <person name="Hajiyeva S."/>
            <person name="Abbasov M."/>
            <person name="Kaur K."/>
            <person name="Hamwieh A."/>
            <person name="Solovyev V."/>
            <person name="Salamov A."/>
            <person name="Braich B."/>
            <person name="Kosarev P."/>
            <person name="Mahmoud A."/>
            <person name="Hajiyev E."/>
            <person name="Babayeva S."/>
            <person name="Izzatullayeva V."/>
            <person name="Mammadov A."/>
            <person name="Mammadov A."/>
            <person name="Sharifova S."/>
            <person name="Ojaghi J."/>
            <person name="Eynullazada K."/>
            <person name="Bayramov B."/>
            <person name="Abdulazimova A."/>
            <person name="Shahmuradov I."/>
        </authorList>
    </citation>
    <scope>NUCLEOTIDE SEQUENCE [LARGE SCALE GENOMIC DNA]</scope>
    <source>
        <strain evidence="3">cv. AG2017</strain>
        <tissue evidence="2">Leaf</tissue>
    </source>
</reference>
<dbReference type="AlphaFoldDB" id="A0A2I0H7M0"/>
<evidence type="ECO:0000313" key="3">
    <source>
        <dbReference type="Proteomes" id="UP000233551"/>
    </source>
</evidence>
<comment type="caution">
    <text evidence="2">The sequence shown here is derived from an EMBL/GenBank/DDBJ whole genome shotgun (WGS) entry which is preliminary data.</text>
</comment>
<feature type="non-terminal residue" evidence="2">
    <location>
        <position position="56"/>
    </location>
</feature>
<proteinExistence type="predicted"/>
<evidence type="ECO:0000256" key="1">
    <source>
        <dbReference type="SAM" id="MobiDB-lite"/>
    </source>
</evidence>
<dbReference type="EMBL" id="PGOL01041575">
    <property type="protein sequence ID" value="PKI02270.1"/>
    <property type="molecule type" value="Genomic_DNA"/>
</dbReference>
<gene>
    <name evidence="2" type="ORF">CRG98_049636</name>
</gene>
<feature type="region of interest" description="Disordered" evidence="1">
    <location>
        <begin position="1"/>
        <end position="56"/>
    </location>
</feature>
<keyword evidence="3" id="KW-1185">Reference proteome</keyword>
<feature type="compositionally biased region" description="Basic and acidic residues" evidence="1">
    <location>
        <begin position="1"/>
        <end position="38"/>
    </location>
</feature>
<name>A0A2I0H7M0_PUNGR</name>
<dbReference type="Proteomes" id="UP000233551">
    <property type="component" value="Unassembled WGS sequence"/>
</dbReference>
<evidence type="ECO:0000313" key="2">
    <source>
        <dbReference type="EMBL" id="PKI02270.1"/>
    </source>
</evidence>
<feature type="compositionally biased region" description="Basic residues" evidence="1">
    <location>
        <begin position="47"/>
        <end position="56"/>
    </location>
</feature>
<protein>
    <submittedName>
        <fullName evidence="2">Uncharacterized protein</fullName>
    </submittedName>
</protein>
<sequence>MSGEDRIQDHSNEEESLERASSEGHVESGRQKLRRYDSLDIESAKFSSHRAHGTKQ</sequence>
<accession>A0A2I0H7M0</accession>